<dbReference type="InterPro" id="IPR019808">
    <property type="entry name" value="Histidine_triad_CS"/>
</dbReference>
<dbReference type="InterPro" id="IPR011146">
    <property type="entry name" value="HIT-like"/>
</dbReference>
<feature type="active site" description="Tele-AMP-histidine intermediate" evidence="1">
    <location>
        <position position="97"/>
    </location>
</feature>
<dbReference type="PROSITE" id="PS51084">
    <property type="entry name" value="HIT_2"/>
    <property type="match status" value="1"/>
</dbReference>
<dbReference type="AlphaFoldDB" id="A0A2W2CS32"/>
<feature type="domain" description="HIT" evidence="4">
    <location>
        <begin position="5"/>
        <end position="110"/>
    </location>
</feature>
<dbReference type="PRINTS" id="PR00332">
    <property type="entry name" value="HISTRIAD"/>
</dbReference>
<organism evidence="5 6">
    <name type="scientific">Micromonospora deserti</name>
    <dbReference type="NCBI Taxonomy" id="2070366"/>
    <lineage>
        <taxon>Bacteria</taxon>
        <taxon>Bacillati</taxon>
        <taxon>Actinomycetota</taxon>
        <taxon>Actinomycetes</taxon>
        <taxon>Micromonosporales</taxon>
        <taxon>Micromonosporaceae</taxon>
        <taxon>Micromonospora</taxon>
    </lineage>
</organism>
<protein>
    <submittedName>
        <fullName evidence="5">HIT family protein</fullName>
    </submittedName>
</protein>
<evidence type="ECO:0000313" key="6">
    <source>
        <dbReference type="Proteomes" id="UP000248749"/>
    </source>
</evidence>
<dbReference type="EMBL" id="POUB01000220">
    <property type="protein sequence ID" value="PZF90837.1"/>
    <property type="molecule type" value="Genomic_DNA"/>
</dbReference>
<accession>A0A2W2CS32</accession>
<evidence type="ECO:0000256" key="2">
    <source>
        <dbReference type="PIRSR" id="PIRSR601310-3"/>
    </source>
</evidence>
<comment type="caution">
    <text evidence="5">The sequence shown here is derived from an EMBL/GenBank/DDBJ whole genome shotgun (WGS) entry which is preliminary data.</text>
</comment>
<dbReference type="Pfam" id="PF01230">
    <property type="entry name" value="HIT"/>
    <property type="match status" value="1"/>
</dbReference>
<dbReference type="GO" id="GO:0009117">
    <property type="term" value="P:nucleotide metabolic process"/>
    <property type="evidence" value="ECO:0007669"/>
    <property type="project" value="TreeGrafter"/>
</dbReference>
<evidence type="ECO:0000256" key="1">
    <source>
        <dbReference type="PIRSR" id="PIRSR601310-1"/>
    </source>
</evidence>
<feature type="short sequence motif" description="Histidine triad motif" evidence="2 3">
    <location>
        <begin position="95"/>
        <end position="99"/>
    </location>
</feature>
<dbReference type="InterPro" id="IPR001310">
    <property type="entry name" value="Histidine_triad_HIT"/>
</dbReference>
<dbReference type="RefSeq" id="WP_111136481.1">
    <property type="nucleotide sequence ID" value="NZ_POUB01000220.1"/>
</dbReference>
<evidence type="ECO:0000256" key="3">
    <source>
        <dbReference type="PROSITE-ProRule" id="PRU00464"/>
    </source>
</evidence>
<dbReference type="OrthoDB" id="9784774at2"/>
<dbReference type="PANTHER" id="PTHR46648:SF1">
    <property type="entry name" value="ADENOSINE 5'-MONOPHOSPHORAMIDASE HNT1"/>
    <property type="match status" value="1"/>
</dbReference>
<dbReference type="PROSITE" id="PS00892">
    <property type="entry name" value="HIT_1"/>
    <property type="match status" value="1"/>
</dbReference>
<keyword evidence="6" id="KW-1185">Reference proteome</keyword>
<dbReference type="InterPro" id="IPR036265">
    <property type="entry name" value="HIT-like_sf"/>
</dbReference>
<proteinExistence type="predicted"/>
<dbReference type="SUPFAM" id="SSF54197">
    <property type="entry name" value="HIT-like"/>
    <property type="match status" value="1"/>
</dbReference>
<dbReference type="PANTHER" id="PTHR46648">
    <property type="entry name" value="HIT FAMILY PROTEIN 1"/>
    <property type="match status" value="1"/>
</dbReference>
<name>A0A2W2CS32_9ACTN</name>
<dbReference type="GO" id="GO:0003824">
    <property type="term" value="F:catalytic activity"/>
    <property type="evidence" value="ECO:0007669"/>
    <property type="project" value="InterPro"/>
</dbReference>
<evidence type="ECO:0000313" key="5">
    <source>
        <dbReference type="EMBL" id="PZF90837.1"/>
    </source>
</evidence>
<dbReference type="Gene3D" id="3.30.428.10">
    <property type="entry name" value="HIT-like"/>
    <property type="match status" value="1"/>
</dbReference>
<reference evidence="5 6" key="1">
    <citation type="submission" date="2018-01" db="EMBL/GenBank/DDBJ databases">
        <title>Draft genome sequence of Salinispora sp. 13K206.</title>
        <authorList>
            <person name="Sahin N."/>
            <person name="Saygin H."/>
            <person name="Ay H."/>
        </authorList>
    </citation>
    <scope>NUCLEOTIDE SEQUENCE [LARGE SCALE GENOMIC DNA]</scope>
    <source>
        <strain evidence="5 6">13K206</strain>
    </source>
</reference>
<sequence>MAACVFCGIVAGEVPATRVVDEPDGVAFLDTRPVFKGHVLVVPRTHLVTLADLPSESLPGYFGLVRRLAMAVEAGVGAGGTFVAMNNKVSQSVPHLHTHVVPRTKGDGLRGFFWPRTRYADDAEAQGHAERITAALISAG</sequence>
<evidence type="ECO:0000259" key="4">
    <source>
        <dbReference type="PROSITE" id="PS51084"/>
    </source>
</evidence>
<dbReference type="Proteomes" id="UP000248749">
    <property type="component" value="Unassembled WGS sequence"/>
</dbReference>
<gene>
    <name evidence="5" type="ORF">C1I99_24020</name>
</gene>